<proteinExistence type="predicted"/>
<evidence type="ECO:0008006" key="3">
    <source>
        <dbReference type="Google" id="ProtNLM"/>
    </source>
</evidence>
<dbReference type="EMBL" id="BEHY01000016">
    <property type="protein sequence ID" value="GBD08717.1"/>
    <property type="molecule type" value="Genomic_DNA"/>
</dbReference>
<reference evidence="2" key="1">
    <citation type="submission" date="2017-09" db="EMBL/GenBank/DDBJ databases">
        <title>Metaegenomics of thermophilic ammonia-oxidizing enrichment culture.</title>
        <authorList>
            <person name="Kato S."/>
            <person name="Suzuki K."/>
        </authorList>
    </citation>
    <scope>NUCLEOTIDE SEQUENCE [LARGE SCALE GENOMIC DNA]</scope>
</reference>
<protein>
    <recommendedName>
        <fullName evidence="3">DUF3352 domain-containing protein</fullName>
    </recommendedName>
</protein>
<evidence type="ECO:0000313" key="1">
    <source>
        <dbReference type="EMBL" id="GBD08717.1"/>
    </source>
</evidence>
<sequence>MNRRVILLVFIPLLVLSCCVAGVAVGVLAFSPLRERVMALLGLRPQTFAAELVPADAIFYISLSYNLQAQPGYETIRRAYLENPAVKRALEDAKNNLKQEGKIDWDTEVAPWLGTEAGIFLLPVSSEELERGEVPLVLLVASRDLRASERFLQRLRELAAEQGPSFEERTYRGTRYWFRPAQQKNEPPIVMATVRDFVVFATREQALQAVVDRAGGQGEALARSERFRRVLQELPGQAVVLGYVDYPAFLKVAQEALLRQPGVPSLQELVGTGPSAELVRATEAFGFSGELLPEGMRMQVVMLIRREGLSPEARALLDVPPITEGMFTWIPEDALVLFQSPQIGKQLQRSLDAIRAMPDAARQLEDMEKALGIDIERDLLSWMTGDLAIIVQPVLATTVPGMPVGVSALIGTDRPDDARVSLERLESVLRMGGVLVEAGELQGRPMRMVIDPNGMRVAAYAVGPEVVGIGVPPEALVKSHPERGPERTIRDNPRFQEVLRRLPERRNTLLFIDAQGIWNLVEGQLPPDERETFRRNARPFLDPVRGIGIASEALPGPAVQRGVVFLQITPP</sequence>
<dbReference type="Pfam" id="PF11832">
    <property type="entry name" value="DUF3352"/>
    <property type="match status" value="1"/>
</dbReference>
<dbReference type="InterPro" id="IPR021787">
    <property type="entry name" value="DUF3352"/>
</dbReference>
<accession>A0A2H5Y5I2</accession>
<dbReference type="PROSITE" id="PS51257">
    <property type="entry name" value="PROKAR_LIPOPROTEIN"/>
    <property type="match status" value="1"/>
</dbReference>
<evidence type="ECO:0000313" key="2">
    <source>
        <dbReference type="Proteomes" id="UP000236642"/>
    </source>
</evidence>
<gene>
    <name evidence="1" type="ORF">HRbin22_00958</name>
</gene>
<organism evidence="1 2">
    <name type="scientific">Candidatus Thermoflexus japonica</name>
    <dbReference type="NCBI Taxonomy" id="2035417"/>
    <lineage>
        <taxon>Bacteria</taxon>
        <taxon>Bacillati</taxon>
        <taxon>Chloroflexota</taxon>
        <taxon>Thermoflexia</taxon>
        <taxon>Thermoflexales</taxon>
        <taxon>Thermoflexaceae</taxon>
        <taxon>Thermoflexus</taxon>
    </lineage>
</organism>
<comment type="caution">
    <text evidence="1">The sequence shown here is derived from an EMBL/GenBank/DDBJ whole genome shotgun (WGS) entry which is preliminary data.</text>
</comment>
<name>A0A2H5Y5I2_9CHLR</name>
<dbReference type="AlphaFoldDB" id="A0A2H5Y5I2"/>
<dbReference type="Proteomes" id="UP000236642">
    <property type="component" value="Unassembled WGS sequence"/>
</dbReference>